<reference evidence="2 3" key="1">
    <citation type="journal article" date="2013" name="Stand. Genomic Sci.">
        <title>Genomic Encyclopedia of Type Strains, Phase I: The one thousand microbial genomes (KMG-I) project.</title>
        <authorList>
            <person name="Kyrpides N.C."/>
            <person name="Woyke T."/>
            <person name="Eisen J.A."/>
            <person name="Garrity G."/>
            <person name="Lilburn T.G."/>
            <person name="Beck B.J."/>
            <person name="Whitman W.B."/>
            <person name="Hugenholtz P."/>
            <person name="Klenk H.P."/>
        </authorList>
    </citation>
    <scope>NUCLEOTIDE SEQUENCE [LARGE SCALE GENOMIC DNA]</scope>
    <source>
        <strain evidence="2 3">DSM 45044</strain>
    </source>
</reference>
<name>A0A562VAC7_9ACTN</name>
<organism evidence="2 3">
    <name type="scientific">Stackebrandtia albiflava</name>
    <dbReference type="NCBI Taxonomy" id="406432"/>
    <lineage>
        <taxon>Bacteria</taxon>
        <taxon>Bacillati</taxon>
        <taxon>Actinomycetota</taxon>
        <taxon>Actinomycetes</taxon>
        <taxon>Glycomycetales</taxon>
        <taxon>Glycomycetaceae</taxon>
        <taxon>Stackebrandtia</taxon>
    </lineage>
</organism>
<dbReference type="InterPro" id="IPR005149">
    <property type="entry name" value="Tscrpt_reg_PadR_N"/>
</dbReference>
<dbReference type="EMBL" id="VLLL01000005">
    <property type="protein sequence ID" value="TWJ14803.1"/>
    <property type="molecule type" value="Genomic_DNA"/>
</dbReference>
<gene>
    <name evidence="2" type="ORF">LX16_0495</name>
</gene>
<proteinExistence type="predicted"/>
<feature type="domain" description="Transcription regulator PadR N-terminal" evidence="1">
    <location>
        <begin position="95"/>
        <end position="163"/>
    </location>
</feature>
<dbReference type="RefSeq" id="WP_147132451.1">
    <property type="nucleotide sequence ID" value="NZ_BAABIJ010000001.1"/>
</dbReference>
<dbReference type="PANTHER" id="PTHR43252">
    <property type="entry name" value="TRANSCRIPTIONAL REGULATOR YQJI"/>
    <property type="match status" value="1"/>
</dbReference>
<keyword evidence="3" id="KW-1185">Reference proteome</keyword>
<dbReference type="AlphaFoldDB" id="A0A562VAC7"/>
<dbReference type="PANTHER" id="PTHR43252:SF2">
    <property type="entry name" value="TRANSCRIPTION REGULATOR, PADR-LIKE FAMILY"/>
    <property type="match status" value="1"/>
</dbReference>
<evidence type="ECO:0000313" key="2">
    <source>
        <dbReference type="EMBL" id="TWJ14803.1"/>
    </source>
</evidence>
<dbReference type="InterPro" id="IPR036390">
    <property type="entry name" value="WH_DNA-bd_sf"/>
</dbReference>
<comment type="caution">
    <text evidence="2">The sequence shown here is derived from an EMBL/GenBank/DDBJ whole genome shotgun (WGS) entry which is preliminary data.</text>
</comment>
<sequence length="239" mass="26044">MNSASFAWQGPRPMPFDVPRFGAIPPFRMHHSGEERRGRRHRGHRGGWGGGGFGFGGPWGAQIPPVPPLPPMPPFPPGGGRRGRKARRGDVRAAILALLNEGPHNGYQIIQEIGERSQGAWRPSPGAVYPALQQLSDEELVQPVGEGRKTVYELTEAGRTHVAEHSDEVNAPWESMIPKVDDSVWELFELAAQSSAALMQVAQSGAPAQVARAKKVLNDTRRALYQILADGDDDRDDDA</sequence>
<dbReference type="InterPro" id="IPR036388">
    <property type="entry name" value="WH-like_DNA-bd_sf"/>
</dbReference>
<dbReference type="Pfam" id="PF03551">
    <property type="entry name" value="PadR"/>
    <property type="match status" value="1"/>
</dbReference>
<dbReference type="SUPFAM" id="SSF46785">
    <property type="entry name" value="Winged helix' DNA-binding domain"/>
    <property type="match status" value="1"/>
</dbReference>
<dbReference type="OrthoDB" id="1683430at2"/>
<dbReference type="Proteomes" id="UP000321617">
    <property type="component" value="Unassembled WGS sequence"/>
</dbReference>
<dbReference type="Gene3D" id="1.10.10.10">
    <property type="entry name" value="Winged helix-like DNA-binding domain superfamily/Winged helix DNA-binding domain"/>
    <property type="match status" value="1"/>
</dbReference>
<dbReference type="CDD" id="cd00090">
    <property type="entry name" value="HTH_ARSR"/>
    <property type="match status" value="1"/>
</dbReference>
<dbReference type="InterPro" id="IPR011991">
    <property type="entry name" value="ArsR-like_HTH"/>
</dbReference>
<evidence type="ECO:0000313" key="3">
    <source>
        <dbReference type="Proteomes" id="UP000321617"/>
    </source>
</evidence>
<evidence type="ECO:0000259" key="1">
    <source>
        <dbReference type="Pfam" id="PF03551"/>
    </source>
</evidence>
<accession>A0A562VAC7</accession>
<protein>
    <submittedName>
        <fullName evidence="2">Transcriptional regulator, PadR family</fullName>
    </submittedName>
</protein>